<dbReference type="PANTHER" id="PTHR47785">
    <property type="entry name" value="ZN(II)2CYS6 TRANSCRIPTION FACTOR (EUROFUNG)-RELATED-RELATED"/>
    <property type="match status" value="1"/>
</dbReference>
<dbReference type="PANTHER" id="PTHR47785:SF4">
    <property type="entry name" value="ZN(II)2CYS6 TRANSCRIPTION FACTOR (EUROFUNG)"/>
    <property type="match status" value="1"/>
</dbReference>
<reference evidence="7" key="2">
    <citation type="submission" date="2023-01" db="EMBL/GenBank/DDBJ databases">
        <authorList>
            <person name="Petersen C."/>
        </authorList>
    </citation>
    <scope>NUCLEOTIDE SEQUENCE</scope>
    <source>
        <strain evidence="7">IBT 15450</strain>
    </source>
</reference>
<evidence type="ECO:0000259" key="6">
    <source>
        <dbReference type="PROSITE" id="PS50048"/>
    </source>
</evidence>
<protein>
    <recommendedName>
        <fullName evidence="6">Zn(2)-C6 fungal-type domain-containing protein</fullName>
    </recommendedName>
</protein>
<dbReference type="SMART" id="SM00066">
    <property type="entry name" value="GAL4"/>
    <property type="match status" value="1"/>
</dbReference>
<dbReference type="GO" id="GO:0000981">
    <property type="term" value="F:DNA-binding transcription factor activity, RNA polymerase II-specific"/>
    <property type="evidence" value="ECO:0007669"/>
    <property type="project" value="InterPro"/>
</dbReference>
<dbReference type="InterPro" id="IPR036864">
    <property type="entry name" value="Zn2-C6_fun-type_DNA-bd_sf"/>
</dbReference>
<evidence type="ECO:0000256" key="4">
    <source>
        <dbReference type="ARBA" id="ARBA00023242"/>
    </source>
</evidence>
<feature type="region of interest" description="Disordered" evidence="5">
    <location>
        <begin position="476"/>
        <end position="504"/>
    </location>
</feature>
<sequence>MNHVPHLEGPDALPIPHAFDEPSWHPPHSPSFDSHPPDPQRFSANSQAPLPTQTYPVIRNHELPGLTPEDPYGRPNCLLAHAPVHFPQYPNLPHPKFGHPMTGAPRERSPDDRTHMIHPLPDQINSAGYTSSWSLMSPALQSMTPVSQMAAVTPLGGYDSAFYQNQMYGSCQPKTVKAQKACGKCRARKAKCDERRPSCSRCKKNGLACVYEELSPQKQNRSTQLILDRLLHVEDRLEVPISELHATQQSHKLMLQDLLNSKKPARPIQAGEEHLFVPKPAVDHDGPLKTDVSQTQAAVTRILDPGSQDVDTSKHGQQLRHVEAMYEDSTNEPEGELSIPVDHATAAHKLLSWPVIKKLLFPKEYDEDYVMRLEEERGLISIYDQGEIAYTADGSRLPRYGGFDGVRPDEDGAGPDSDIDVDKFGNLRLDAATAHRYYESYLANMFNLHPFLEQGELNLNVDMFIQCYCRPNSSPATNHMQSARDCPPPAKRKRFKENVGESVETVSDPLRPRVGKNIDNAMVMLCLALGAICEVPAPLPGPVMNQRIDYRSQPIPGPLPPLSRNGVYAANDILSPSNPDSAIQMPRSHSSYVLPTQATSQPFPSILDQSRGNLSRQCVSITHTRNHQIIPGLALYGYAAAILGHLQGGNELEHVQTGLLAGLYAGQLAHPFQSHSWIFQASRACQVLVRSKRYERLEEGPVQDLYNFAYWTCLQLESDLLAELDLPASGISRYESWIILPKGKFTINRLPDDPSAPTSAMMLFYSAQIHLRKILNRVHKFIYKVENQGQTRWSSTVQEALSMNLGLWRTSLPDIMKWEDSDEPANEINAARMRAKYYGAQYIIHRPLLHYALHYGHTGASVGLGDHASMESSNSSQKVFPSMMHQRNNRASDMTPISSDRGSTIAAPVQLRELPKKLRIACKICIDSAILSLKAFDGVGGHRLVVTNIFGTAHAQFGNMLVLSATYMSSLRELVDGELLERLLRRTIGFLVQCENISPTLRADARILSEVYQNIFHRAPDMSQQY</sequence>
<dbReference type="InterPro" id="IPR001138">
    <property type="entry name" value="Zn2Cys6_DnaBD"/>
</dbReference>
<feature type="region of interest" description="Disordered" evidence="5">
    <location>
        <begin position="1"/>
        <end position="51"/>
    </location>
</feature>
<dbReference type="Pfam" id="PF00172">
    <property type="entry name" value="Zn_clus"/>
    <property type="match status" value="1"/>
</dbReference>
<dbReference type="PROSITE" id="PS00463">
    <property type="entry name" value="ZN2_CY6_FUNGAL_1"/>
    <property type="match status" value="1"/>
</dbReference>
<keyword evidence="3" id="KW-0804">Transcription</keyword>
<dbReference type="Gene3D" id="4.10.240.10">
    <property type="entry name" value="Zn(2)-C6 fungal-type DNA-binding domain"/>
    <property type="match status" value="1"/>
</dbReference>
<comment type="caution">
    <text evidence="7">The sequence shown here is derived from an EMBL/GenBank/DDBJ whole genome shotgun (WGS) entry which is preliminary data.</text>
</comment>
<accession>A0AAD6N496</accession>
<evidence type="ECO:0000313" key="8">
    <source>
        <dbReference type="Proteomes" id="UP001219568"/>
    </source>
</evidence>
<proteinExistence type="predicted"/>
<dbReference type="GO" id="GO:0008270">
    <property type="term" value="F:zinc ion binding"/>
    <property type="evidence" value="ECO:0007669"/>
    <property type="project" value="InterPro"/>
</dbReference>
<dbReference type="CDD" id="cd00067">
    <property type="entry name" value="GAL4"/>
    <property type="match status" value="1"/>
</dbReference>
<organism evidence="7 8">
    <name type="scientific">Penicillium canescens</name>
    <dbReference type="NCBI Taxonomy" id="5083"/>
    <lineage>
        <taxon>Eukaryota</taxon>
        <taxon>Fungi</taxon>
        <taxon>Dikarya</taxon>
        <taxon>Ascomycota</taxon>
        <taxon>Pezizomycotina</taxon>
        <taxon>Eurotiomycetes</taxon>
        <taxon>Eurotiomycetidae</taxon>
        <taxon>Eurotiales</taxon>
        <taxon>Aspergillaceae</taxon>
        <taxon>Penicillium</taxon>
    </lineage>
</organism>
<evidence type="ECO:0000256" key="2">
    <source>
        <dbReference type="ARBA" id="ARBA00023125"/>
    </source>
</evidence>
<dbReference type="AlphaFoldDB" id="A0AAD6N496"/>
<dbReference type="InterPro" id="IPR053181">
    <property type="entry name" value="EcdB-like_regulator"/>
</dbReference>
<reference evidence="7" key="1">
    <citation type="journal article" date="2023" name="IMA Fungus">
        <title>Comparative genomic study of the Penicillium genus elucidates a diverse pangenome and 15 lateral gene transfer events.</title>
        <authorList>
            <person name="Petersen C."/>
            <person name="Sorensen T."/>
            <person name="Nielsen M.R."/>
            <person name="Sondergaard T.E."/>
            <person name="Sorensen J.L."/>
            <person name="Fitzpatrick D.A."/>
            <person name="Frisvad J.C."/>
            <person name="Nielsen K.L."/>
        </authorList>
    </citation>
    <scope>NUCLEOTIDE SEQUENCE</scope>
    <source>
        <strain evidence="7">IBT 15450</strain>
    </source>
</reference>
<evidence type="ECO:0000313" key="7">
    <source>
        <dbReference type="EMBL" id="KAJ6027401.1"/>
    </source>
</evidence>
<feature type="compositionally biased region" description="Polar residues" evidence="5">
    <location>
        <begin position="42"/>
        <end position="51"/>
    </location>
</feature>
<keyword evidence="4" id="KW-0539">Nucleus</keyword>
<name>A0AAD6N496_PENCN</name>
<dbReference type="Proteomes" id="UP001219568">
    <property type="component" value="Unassembled WGS sequence"/>
</dbReference>
<feature type="domain" description="Zn(2)-C6 fungal-type" evidence="6">
    <location>
        <begin position="181"/>
        <end position="211"/>
    </location>
</feature>
<keyword evidence="8" id="KW-1185">Reference proteome</keyword>
<dbReference type="SUPFAM" id="SSF57701">
    <property type="entry name" value="Zn2/Cys6 DNA-binding domain"/>
    <property type="match status" value="1"/>
</dbReference>
<keyword evidence="1" id="KW-0805">Transcription regulation</keyword>
<evidence type="ECO:0000256" key="1">
    <source>
        <dbReference type="ARBA" id="ARBA00023015"/>
    </source>
</evidence>
<gene>
    <name evidence="7" type="ORF">N7460_012218</name>
</gene>
<dbReference type="PROSITE" id="PS50048">
    <property type="entry name" value="ZN2_CY6_FUNGAL_2"/>
    <property type="match status" value="1"/>
</dbReference>
<dbReference type="CDD" id="cd12148">
    <property type="entry name" value="fungal_TF_MHR"/>
    <property type="match status" value="1"/>
</dbReference>
<dbReference type="EMBL" id="JAQJZL010000015">
    <property type="protein sequence ID" value="KAJ6027401.1"/>
    <property type="molecule type" value="Genomic_DNA"/>
</dbReference>
<keyword evidence="2" id="KW-0238">DNA-binding</keyword>
<dbReference type="GO" id="GO:0003677">
    <property type="term" value="F:DNA binding"/>
    <property type="evidence" value="ECO:0007669"/>
    <property type="project" value="UniProtKB-KW"/>
</dbReference>
<evidence type="ECO:0000256" key="3">
    <source>
        <dbReference type="ARBA" id="ARBA00023163"/>
    </source>
</evidence>
<evidence type="ECO:0000256" key="5">
    <source>
        <dbReference type="SAM" id="MobiDB-lite"/>
    </source>
</evidence>